<name>A0A432WD75_9GAMM</name>
<gene>
    <name evidence="1" type="ORF">CWE14_13410</name>
</gene>
<accession>A0A432WD75</accession>
<dbReference type="AlphaFoldDB" id="A0A432WD75"/>
<protein>
    <submittedName>
        <fullName evidence="1">Uncharacterized protein</fullName>
    </submittedName>
</protein>
<keyword evidence="2" id="KW-1185">Reference proteome</keyword>
<dbReference type="Proteomes" id="UP000287823">
    <property type="component" value="Unassembled WGS sequence"/>
</dbReference>
<evidence type="ECO:0000313" key="2">
    <source>
        <dbReference type="Proteomes" id="UP000287823"/>
    </source>
</evidence>
<dbReference type="RefSeq" id="WP_126799840.1">
    <property type="nucleotide sequence ID" value="NZ_PIPO01000006.1"/>
</dbReference>
<evidence type="ECO:0000313" key="1">
    <source>
        <dbReference type="EMBL" id="RUO30359.1"/>
    </source>
</evidence>
<organism evidence="1 2">
    <name type="scientific">Aliidiomarina soli</name>
    <dbReference type="NCBI Taxonomy" id="1928574"/>
    <lineage>
        <taxon>Bacteria</taxon>
        <taxon>Pseudomonadati</taxon>
        <taxon>Pseudomonadota</taxon>
        <taxon>Gammaproteobacteria</taxon>
        <taxon>Alteromonadales</taxon>
        <taxon>Idiomarinaceae</taxon>
        <taxon>Aliidiomarina</taxon>
    </lineage>
</organism>
<reference evidence="1 2" key="1">
    <citation type="journal article" date="2011" name="Front. Microbiol.">
        <title>Genomic signatures of strain selection and enhancement in Bacillus atrophaeus var. globigii, a historical biowarfare simulant.</title>
        <authorList>
            <person name="Gibbons H.S."/>
            <person name="Broomall S.M."/>
            <person name="McNew L.A."/>
            <person name="Daligault H."/>
            <person name="Chapman C."/>
            <person name="Bruce D."/>
            <person name="Karavis M."/>
            <person name="Krepps M."/>
            <person name="McGregor P.A."/>
            <person name="Hong C."/>
            <person name="Park K.H."/>
            <person name="Akmal A."/>
            <person name="Feldman A."/>
            <person name="Lin J.S."/>
            <person name="Chang W.E."/>
            <person name="Higgs B.W."/>
            <person name="Demirev P."/>
            <person name="Lindquist J."/>
            <person name="Liem A."/>
            <person name="Fochler E."/>
            <person name="Read T.D."/>
            <person name="Tapia R."/>
            <person name="Johnson S."/>
            <person name="Bishop-Lilly K.A."/>
            <person name="Detter C."/>
            <person name="Han C."/>
            <person name="Sozhamannan S."/>
            <person name="Rosenzweig C.N."/>
            <person name="Skowronski E.W."/>
        </authorList>
    </citation>
    <scope>NUCLEOTIDE SEQUENCE [LARGE SCALE GENOMIC DNA]</scope>
    <source>
        <strain evidence="1 2">Y4G10-17</strain>
    </source>
</reference>
<proteinExistence type="predicted"/>
<dbReference type="EMBL" id="PIPO01000006">
    <property type="protein sequence ID" value="RUO30359.1"/>
    <property type="molecule type" value="Genomic_DNA"/>
</dbReference>
<comment type="caution">
    <text evidence="1">The sequence shown here is derived from an EMBL/GenBank/DDBJ whole genome shotgun (WGS) entry which is preliminary data.</text>
</comment>
<sequence length="142" mass="16597">MNDSPEKPATATSKWTRHQLESLQALGIPLYSFVQQSTTSQEFNDQAPRLNVESEPEFNDQAPRSNIEFHYRLGGWTLRTAERLPVELYPWLKDLSSHLQQQLTEIKADPQQPHLDVTPWCKTTLSPEEKRDLWNQLKLWLN</sequence>